<evidence type="ECO:0000313" key="2">
    <source>
        <dbReference type="Proteomes" id="UP000632377"/>
    </source>
</evidence>
<dbReference type="RefSeq" id="WP_202750260.1">
    <property type="nucleotide sequence ID" value="NZ_JAESWC010000014.1"/>
</dbReference>
<dbReference type="Proteomes" id="UP000632377">
    <property type="component" value="Unassembled WGS sequence"/>
</dbReference>
<reference evidence="1 2" key="1">
    <citation type="submission" date="2021-01" db="EMBL/GenBank/DDBJ databases">
        <title>Genome public.</title>
        <authorList>
            <person name="Liu C."/>
            <person name="Sun Q."/>
        </authorList>
    </citation>
    <scope>NUCLEOTIDE SEQUENCE [LARGE SCALE GENOMIC DNA]</scope>
    <source>
        <strain evidence="1 2">YIM B02515</strain>
    </source>
</reference>
<dbReference type="EMBL" id="JAESWC010000014">
    <property type="protein sequence ID" value="MBL4937516.1"/>
    <property type="molecule type" value="Genomic_DNA"/>
</dbReference>
<accession>A0ABS1TDS4</accession>
<protein>
    <submittedName>
        <fullName evidence="1">Uncharacterized protein</fullName>
    </submittedName>
</protein>
<proteinExistence type="predicted"/>
<evidence type="ECO:0000313" key="1">
    <source>
        <dbReference type="EMBL" id="MBL4937516.1"/>
    </source>
</evidence>
<gene>
    <name evidence="1" type="ORF">JK636_17485</name>
</gene>
<sequence>MIKLICKECGESWYTANTRPNQKCGNCGGTLIEEDFIPSKDIENDESDDNAKIKDECKIIYLN</sequence>
<keyword evidence="2" id="KW-1185">Reference proteome</keyword>
<name>A0ABS1TDS4_9CLOT</name>
<organism evidence="1 2">
    <name type="scientific">Clostridium rhizosphaerae</name>
    <dbReference type="NCBI Taxonomy" id="2803861"/>
    <lineage>
        <taxon>Bacteria</taxon>
        <taxon>Bacillati</taxon>
        <taxon>Bacillota</taxon>
        <taxon>Clostridia</taxon>
        <taxon>Eubacteriales</taxon>
        <taxon>Clostridiaceae</taxon>
        <taxon>Clostridium</taxon>
    </lineage>
</organism>
<comment type="caution">
    <text evidence="1">The sequence shown here is derived from an EMBL/GenBank/DDBJ whole genome shotgun (WGS) entry which is preliminary data.</text>
</comment>